<dbReference type="AlphaFoldDB" id="A0A7G2CJ84"/>
<evidence type="ECO:0000313" key="3">
    <source>
        <dbReference type="Proteomes" id="UP000515908"/>
    </source>
</evidence>
<name>A0A7G2CJ84_9TRYP</name>
<feature type="region of interest" description="Disordered" evidence="1">
    <location>
        <begin position="95"/>
        <end position="129"/>
    </location>
</feature>
<dbReference type="Proteomes" id="UP000515908">
    <property type="component" value="Chromosome 13"/>
</dbReference>
<protein>
    <submittedName>
        <fullName evidence="2">Uncharacterized protein</fullName>
    </submittedName>
</protein>
<dbReference type="VEuPathDB" id="TriTrypDB:ADEAN_000661000"/>
<sequence>MEAATETPDPFEKRVSLQRISPQLEHEIILLIFQLRDLGDVAASEKVRIATRKALENTATRENAEEEVNYVIKKAKKKISKLDGSYERIKRRKLEKREEAMQRASKFIDASASEGDDDEEVETENESDY</sequence>
<proteinExistence type="predicted"/>
<gene>
    <name evidence="2" type="ORF">ADEAN_000661000</name>
</gene>
<keyword evidence="3" id="KW-1185">Reference proteome</keyword>
<dbReference type="EMBL" id="LR877157">
    <property type="protein sequence ID" value="CAD2219117.1"/>
    <property type="molecule type" value="Genomic_DNA"/>
</dbReference>
<evidence type="ECO:0000256" key="1">
    <source>
        <dbReference type="SAM" id="MobiDB-lite"/>
    </source>
</evidence>
<reference evidence="2 3" key="1">
    <citation type="submission" date="2020-08" db="EMBL/GenBank/DDBJ databases">
        <authorList>
            <person name="Newling K."/>
            <person name="Davey J."/>
            <person name="Forrester S."/>
        </authorList>
    </citation>
    <scope>NUCLEOTIDE SEQUENCE [LARGE SCALE GENOMIC DNA]</scope>
    <source>
        <strain evidence="3">Crithidia deanei Carvalho (ATCC PRA-265)</strain>
    </source>
</reference>
<organism evidence="2 3">
    <name type="scientific">Angomonas deanei</name>
    <dbReference type="NCBI Taxonomy" id="59799"/>
    <lineage>
        <taxon>Eukaryota</taxon>
        <taxon>Discoba</taxon>
        <taxon>Euglenozoa</taxon>
        <taxon>Kinetoplastea</taxon>
        <taxon>Metakinetoplastina</taxon>
        <taxon>Trypanosomatida</taxon>
        <taxon>Trypanosomatidae</taxon>
        <taxon>Strigomonadinae</taxon>
        <taxon>Angomonas</taxon>
    </lineage>
</organism>
<feature type="compositionally biased region" description="Acidic residues" evidence="1">
    <location>
        <begin position="114"/>
        <end position="129"/>
    </location>
</feature>
<accession>A0A7G2CJ84</accession>
<evidence type="ECO:0000313" key="2">
    <source>
        <dbReference type="EMBL" id="CAD2219117.1"/>
    </source>
</evidence>